<comment type="caution">
    <text evidence="1">The sequence shown here is derived from an EMBL/GenBank/DDBJ whole genome shotgun (WGS) entry which is preliminary data.</text>
</comment>
<organism evidence="1 2">
    <name type="scientific">Persea americana</name>
    <name type="common">Avocado</name>
    <dbReference type="NCBI Taxonomy" id="3435"/>
    <lineage>
        <taxon>Eukaryota</taxon>
        <taxon>Viridiplantae</taxon>
        <taxon>Streptophyta</taxon>
        <taxon>Embryophyta</taxon>
        <taxon>Tracheophyta</taxon>
        <taxon>Spermatophyta</taxon>
        <taxon>Magnoliopsida</taxon>
        <taxon>Magnoliidae</taxon>
        <taxon>Laurales</taxon>
        <taxon>Lauraceae</taxon>
        <taxon>Persea</taxon>
    </lineage>
</organism>
<sequence length="693" mass="76022">MIGSLNIIHNWYFSLAVLVLTISFAQFSQATNTLEIGQSITDGQTLVSAGENFVLGFFKPGNSTNCYVGVWYYKVPEQTVIWVANGRNPIPNKNSGVLTITRDGSFMILDSSRGSSYLLANGSSLKNPSAKILDTGNLVFGETNPDGNEEKILWQSFDYPTDSLLPSMKLVLNKSTGENHVLTSWRSAEDPAPGDYAFGVDTNDYFNIWKNGISQWKSRGRSWLAFTVAPDSSSSYILNFSSPSDEKLGSFSYTTNNNSVITRLVISMTGQMNRFSWSVSRQMWIVYWEQPKRGCNVSSLCGAYGICSESAFPTCQCLEGFEPASVRDWTAGVWSVGCKRNIKLRCGVNGSVDEGDDVFVKLSKVGFGKSQPRPLRIGSQEECKVACMRNCSCFAYAYEKGCYVWEGDLFNLQQLQDDDETGRDIYLRVARERKEALTSSDPSSLQKGTIRWSEPNPSSPCIYELGGIREALSRLGCNRMLVSFPDSVEANSAIGEQDSVWNKAFVSLEKWVPTLAVNLWEIWIQFFGVPLRGWGEEVLRAFARAEDPHFWIPLQGDGQGGSRVADVVTSSNKCDGICGGEERWGSNDSEVLEKSSRRHSIQFKDSKRTLYPSSKAVGEETSNKPAAEEEIVVATGSGASPFANGGASVEEAELTNSTSGSKDIPLAAVEETNQVVEVGKLVGLSNGGLGIFV</sequence>
<dbReference type="Proteomes" id="UP001234297">
    <property type="component" value="Chromosome 6"/>
</dbReference>
<evidence type="ECO:0000313" key="2">
    <source>
        <dbReference type="Proteomes" id="UP001234297"/>
    </source>
</evidence>
<keyword evidence="2" id="KW-1185">Reference proteome</keyword>
<dbReference type="EMBL" id="CM056814">
    <property type="protein sequence ID" value="KAJ8628118.1"/>
    <property type="molecule type" value="Genomic_DNA"/>
</dbReference>
<accession>A0ACC2L4B8</accession>
<reference evidence="1 2" key="1">
    <citation type="journal article" date="2022" name="Hortic Res">
        <title>A haplotype resolved chromosomal level avocado genome allows analysis of novel avocado genes.</title>
        <authorList>
            <person name="Nath O."/>
            <person name="Fletcher S.J."/>
            <person name="Hayward A."/>
            <person name="Shaw L.M."/>
            <person name="Masouleh A.K."/>
            <person name="Furtado A."/>
            <person name="Henry R.J."/>
            <person name="Mitter N."/>
        </authorList>
    </citation>
    <scope>NUCLEOTIDE SEQUENCE [LARGE SCALE GENOMIC DNA]</scope>
    <source>
        <strain evidence="2">cv. Hass</strain>
    </source>
</reference>
<proteinExistence type="predicted"/>
<protein>
    <submittedName>
        <fullName evidence="1">Uncharacterized protein</fullName>
    </submittedName>
</protein>
<name>A0ACC2L4B8_PERAE</name>
<gene>
    <name evidence="1" type="ORF">MRB53_021425</name>
</gene>
<evidence type="ECO:0000313" key="1">
    <source>
        <dbReference type="EMBL" id="KAJ8628118.1"/>
    </source>
</evidence>